<dbReference type="SUPFAM" id="SSF55347">
    <property type="entry name" value="Glyceraldehyde-3-phosphate dehydrogenase-like, C-terminal domain"/>
    <property type="match status" value="1"/>
</dbReference>
<dbReference type="Gene3D" id="3.30.360.10">
    <property type="entry name" value="Dihydrodipicolinate Reductase, domain 2"/>
    <property type="match status" value="2"/>
</dbReference>
<evidence type="ECO:0000259" key="2">
    <source>
        <dbReference type="Pfam" id="PF01408"/>
    </source>
</evidence>
<keyword evidence="4" id="KW-1185">Reference proteome</keyword>
<dbReference type="InterPro" id="IPR036291">
    <property type="entry name" value="NAD(P)-bd_dom_sf"/>
</dbReference>
<feature type="region of interest" description="Disordered" evidence="1">
    <location>
        <begin position="1"/>
        <end position="21"/>
    </location>
</feature>
<dbReference type="InterPro" id="IPR051450">
    <property type="entry name" value="Gfo/Idh/MocA_Oxidoreductases"/>
</dbReference>
<dbReference type="SUPFAM" id="SSF51735">
    <property type="entry name" value="NAD(P)-binding Rossmann-fold domains"/>
    <property type="match status" value="1"/>
</dbReference>
<dbReference type="PANTHER" id="PTHR43377:SF12">
    <property type="entry name" value="BINDING ROSSMANN FOLD OXIDOREDUCTASE, PUTATIVE (AFU_ORTHOLOGUE AFUA_3G11840)-RELATED"/>
    <property type="match status" value="1"/>
</dbReference>
<protein>
    <submittedName>
        <fullName evidence="3">Oxidoreductase family protein</fullName>
    </submittedName>
</protein>
<dbReference type="Proteomes" id="UP000235786">
    <property type="component" value="Unassembled WGS sequence"/>
</dbReference>
<reference evidence="3 4" key="1">
    <citation type="submission" date="2016-04" db="EMBL/GenBank/DDBJ databases">
        <title>A degradative enzymes factory behind the ericoid mycorrhizal symbiosis.</title>
        <authorList>
            <consortium name="DOE Joint Genome Institute"/>
            <person name="Martino E."/>
            <person name="Morin E."/>
            <person name="Grelet G."/>
            <person name="Kuo A."/>
            <person name="Kohler A."/>
            <person name="Daghino S."/>
            <person name="Barry K."/>
            <person name="Choi C."/>
            <person name="Cichocki N."/>
            <person name="Clum A."/>
            <person name="Copeland A."/>
            <person name="Hainaut M."/>
            <person name="Haridas S."/>
            <person name="Labutti K."/>
            <person name="Lindquist E."/>
            <person name="Lipzen A."/>
            <person name="Khouja H.-R."/>
            <person name="Murat C."/>
            <person name="Ohm R."/>
            <person name="Olson A."/>
            <person name="Spatafora J."/>
            <person name="Veneault-Fourrey C."/>
            <person name="Henrissat B."/>
            <person name="Grigoriev I."/>
            <person name="Martin F."/>
            <person name="Perotto S."/>
        </authorList>
    </citation>
    <scope>NUCLEOTIDE SEQUENCE [LARGE SCALE GENOMIC DNA]</scope>
    <source>
        <strain evidence="3 4">F</strain>
    </source>
</reference>
<sequence length="544" mass="59726">MAPHADSPIDDGESLPAPLRPAMSANPPRFLIIGAGSRGNAYARATEESTNGLIVAVAEPITFKRKQLGEKYIWGKAGPVEGQEFEDWRAFLKWETERRAKASRGEEVPEGVDGAFICVLDEQHKEVIVGLAPLGLHIMCEKPLATTLDDCVSIYKSLLPNLPNTTPSRVFSIGHVLRYSPHNMLLRKLLLEDKIIGEIQSINHTEPVGWWHFTHSYVRGNWRRESTTAPSLLTKSCHDIDVLLWLLCSPPPGSTGPAHIPTTVTSVGSLQYFNKIRKPTAAGNATNCLSCPIETSCKYSAKKIYLGSELKGLGSGNTHWPVHIVVPEIEECVSVGGPAAGEAAIMKKLEENYSQETPDSEVAAKNWFGRCVYESDNDVCDEQVVTMSWDNDPLPKVNDDNEKALVGRGAKTAVFHMVAHTKKICDRYTNIYGTDGEIYADSTTITVEDFNTGAKKIYRPYIAKGGHGGGDDGLARQFILAVDAVKNHGSTVEEAQRVHVGCSLEEVIRSHAMVFAAEQARLGKKVLDFPQWWIENVEAILAKS</sequence>
<dbReference type="Gene3D" id="3.40.50.720">
    <property type="entry name" value="NAD(P)-binding Rossmann-like Domain"/>
    <property type="match status" value="1"/>
</dbReference>
<gene>
    <name evidence="3" type="ORF">L207DRAFT_560406</name>
</gene>
<dbReference type="OrthoDB" id="2129491at2759"/>
<dbReference type="InterPro" id="IPR000683">
    <property type="entry name" value="Gfo/Idh/MocA-like_OxRdtase_N"/>
</dbReference>
<evidence type="ECO:0000256" key="1">
    <source>
        <dbReference type="SAM" id="MobiDB-lite"/>
    </source>
</evidence>
<dbReference type="Pfam" id="PF01408">
    <property type="entry name" value="GFO_IDH_MocA"/>
    <property type="match status" value="1"/>
</dbReference>
<proteinExistence type="predicted"/>
<dbReference type="GO" id="GO:0000166">
    <property type="term" value="F:nucleotide binding"/>
    <property type="evidence" value="ECO:0007669"/>
    <property type="project" value="InterPro"/>
</dbReference>
<dbReference type="EMBL" id="KZ613937">
    <property type="protein sequence ID" value="PMD48820.1"/>
    <property type="molecule type" value="Genomic_DNA"/>
</dbReference>
<evidence type="ECO:0000313" key="4">
    <source>
        <dbReference type="Proteomes" id="UP000235786"/>
    </source>
</evidence>
<feature type="domain" description="Gfo/Idh/MocA-like oxidoreductase N-terminal" evidence="2">
    <location>
        <begin position="29"/>
        <end position="156"/>
    </location>
</feature>
<dbReference type="PANTHER" id="PTHR43377">
    <property type="entry name" value="BILIVERDIN REDUCTASE A"/>
    <property type="match status" value="1"/>
</dbReference>
<name>A0A2J6SDI6_HYAVF</name>
<accession>A0A2J6SDI6</accession>
<evidence type="ECO:0000313" key="3">
    <source>
        <dbReference type="EMBL" id="PMD48820.1"/>
    </source>
</evidence>
<dbReference type="STRING" id="1149755.A0A2J6SDI6"/>
<dbReference type="AlphaFoldDB" id="A0A2J6SDI6"/>
<organism evidence="3 4">
    <name type="scientific">Hyaloscypha variabilis (strain UAMH 11265 / GT02V1 / F)</name>
    <name type="common">Meliniomyces variabilis</name>
    <dbReference type="NCBI Taxonomy" id="1149755"/>
    <lineage>
        <taxon>Eukaryota</taxon>
        <taxon>Fungi</taxon>
        <taxon>Dikarya</taxon>
        <taxon>Ascomycota</taxon>
        <taxon>Pezizomycotina</taxon>
        <taxon>Leotiomycetes</taxon>
        <taxon>Helotiales</taxon>
        <taxon>Hyaloscyphaceae</taxon>
        <taxon>Hyaloscypha</taxon>
        <taxon>Hyaloscypha variabilis</taxon>
    </lineage>
</organism>